<dbReference type="RefSeq" id="WP_205003935.1">
    <property type="nucleotide sequence ID" value="NZ_JAFBER010000015.1"/>
</dbReference>
<dbReference type="Pfam" id="PF19786">
    <property type="entry name" value="DUF6270"/>
    <property type="match status" value="1"/>
</dbReference>
<protein>
    <submittedName>
        <fullName evidence="1">Uncharacterized protein</fullName>
    </submittedName>
</protein>
<accession>A0ABS2Q162</accession>
<reference evidence="1 2" key="1">
    <citation type="submission" date="2021-01" db="EMBL/GenBank/DDBJ databases">
        <title>Genomic Encyclopedia of Type Strains, Phase IV (KMG-IV): sequencing the most valuable type-strain genomes for metagenomic binning, comparative biology and taxonomic classification.</title>
        <authorList>
            <person name="Goeker M."/>
        </authorList>
    </citation>
    <scope>NUCLEOTIDE SEQUENCE [LARGE SCALE GENOMIC DNA]</scope>
    <source>
        <strain evidence="1 2">DSM 28236</strain>
    </source>
</reference>
<evidence type="ECO:0000313" key="2">
    <source>
        <dbReference type="Proteomes" id="UP000808914"/>
    </source>
</evidence>
<comment type="caution">
    <text evidence="1">The sequence shown here is derived from an EMBL/GenBank/DDBJ whole genome shotgun (WGS) entry which is preliminary data.</text>
</comment>
<organism evidence="1 2">
    <name type="scientific">Scopulibacillus daqui</name>
    <dbReference type="NCBI Taxonomy" id="1469162"/>
    <lineage>
        <taxon>Bacteria</taxon>
        <taxon>Bacillati</taxon>
        <taxon>Bacillota</taxon>
        <taxon>Bacilli</taxon>
        <taxon>Bacillales</taxon>
        <taxon>Sporolactobacillaceae</taxon>
        <taxon>Scopulibacillus</taxon>
    </lineage>
</organism>
<name>A0ABS2Q162_9BACL</name>
<proteinExistence type="predicted"/>
<keyword evidence="2" id="KW-1185">Reference proteome</keyword>
<evidence type="ECO:0000313" key="1">
    <source>
        <dbReference type="EMBL" id="MBM7646032.1"/>
    </source>
</evidence>
<sequence length="278" mass="33347">MSKITFSVIGSCVSRDVFNRSFVPEYKAFYECISTAWQCSIISLMSPKVNLSEDDLELSEEISKHRHNTLLADLSKEYLNEIKNNQPDYIIVDFYADMRYGIVQSGNCYLTNNPNGFRKTKFFREKRYDNSYRFRADMNIYRPLWEKAFDDFYHFVQDHLPNTKIILNCFRYANSYVNQSGELVMFDQERYSFLDAETKLFNELYEYMLSKYQLRKVDIRENEYYADGSYAFGLAPWHYERKYHKDFFHQLNQICLKDILDADKQTHDIKSKIQRLLS</sequence>
<gene>
    <name evidence="1" type="ORF">JOD45_002257</name>
</gene>
<dbReference type="Proteomes" id="UP000808914">
    <property type="component" value="Unassembled WGS sequence"/>
</dbReference>
<dbReference type="EMBL" id="JAFBER010000015">
    <property type="protein sequence ID" value="MBM7646032.1"/>
    <property type="molecule type" value="Genomic_DNA"/>
</dbReference>
<dbReference type="InterPro" id="IPR046237">
    <property type="entry name" value="DUF6270"/>
</dbReference>